<dbReference type="SUPFAM" id="SSF55594">
    <property type="entry name" value="HPr-like"/>
    <property type="match status" value="1"/>
</dbReference>
<reference evidence="2 3" key="1">
    <citation type="submission" date="2024-02" db="EMBL/GenBank/DDBJ databases">
        <title>Bacterial strain from lacustrine sediment.</title>
        <authorList>
            <person name="Petit C."/>
            <person name="Fadhlaoui K."/>
        </authorList>
    </citation>
    <scope>NUCLEOTIDE SEQUENCE [LARGE SCALE GENOMIC DNA]</scope>
    <source>
        <strain evidence="2 3">IPX-CK</strain>
    </source>
</reference>
<evidence type="ECO:0000259" key="1">
    <source>
        <dbReference type="Pfam" id="PF00381"/>
    </source>
</evidence>
<name>A0ABZ3F3L4_9FIRM</name>
<sequence>MEIKFKSPEDTTEFINICSSFISDINIYDGSIAVDAKSIISVFSLSQSKSVRVEMISEDKNEIDRFIEKIRKFEV</sequence>
<gene>
    <name evidence="2" type="ORF">V6984_09495</name>
</gene>
<dbReference type="InterPro" id="IPR035895">
    <property type="entry name" value="HPr-like_sf"/>
</dbReference>
<protein>
    <submittedName>
        <fullName evidence="2">HPr family phosphocarrier protein</fullName>
    </submittedName>
</protein>
<dbReference type="InterPro" id="IPR000032">
    <property type="entry name" value="HPr-like"/>
</dbReference>
<dbReference type="Proteomes" id="UP001451571">
    <property type="component" value="Chromosome"/>
</dbReference>
<evidence type="ECO:0000313" key="2">
    <source>
        <dbReference type="EMBL" id="XAH76395.1"/>
    </source>
</evidence>
<dbReference type="Pfam" id="PF00381">
    <property type="entry name" value="PTS-HPr"/>
    <property type="match status" value="1"/>
</dbReference>
<dbReference type="EMBL" id="CP146256">
    <property type="protein sequence ID" value="XAH76395.1"/>
    <property type="molecule type" value="Genomic_DNA"/>
</dbReference>
<feature type="domain" description="HPr" evidence="1">
    <location>
        <begin position="12"/>
        <end position="63"/>
    </location>
</feature>
<dbReference type="Gene3D" id="3.30.1340.10">
    <property type="entry name" value="HPr-like"/>
    <property type="match status" value="1"/>
</dbReference>
<proteinExistence type="predicted"/>
<evidence type="ECO:0000313" key="3">
    <source>
        <dbReference type="Proteomes" id="UP001451571"/>
    </source>
</evidence>
<organism evidence="2 3">
    <name type="scientific">Kineothrix sedimenti</name>
    <dbReference type="NCBI Taxonomy" id="3123317"/>
    <lineage>
        <taxon>Bacteria</taxon>
        <taxon>Bacillati</taxon>
        <taxon>Bacillota</taxon>
        <taxon>Clostridia</taxon>
        <taxon>Lachnospirales</taxon>
        <taxon>Lachnospiraceae</taxon>
        <taxon>Kineothrix</taxon>
    </lineage>
</organism>
<keyword evidence="3" id="KW-1185">Reference proteome</keyword>
<accession>A0ABZ3F3L4</accession>